<protein>
    <submittedName>
        <fullName evidence="1">Uncharacterized protein</fullName>
    </submittedName>
</protein>
<reference evidence="1 2" key="2">
    <citation type="submission" date="2019-08" db="EMBL/GenBank/DDBJ databases">
        <authorList>
            <person name="Henke P."/>
        </authorList>
    </citation>
    <scope>NUCLEOTIDE SEQUENCE [LARGE SCALE GENOMIC DNA]</scope>
    <source>
        <strain evidence="1">Phe10_nw2017</strain>
    </source>
</reference>
<accession>A0A5C6M750</accession>
<keyword evidence="2" id="KW-1185">Reference proteome</keyword>
<dbReference type="AlphaFoldDB" id="A0A5C6M750"/>
<proteinExistence type="predicted"/>
<evidence type="ECO:0000313" key="1">
    <source>
        <dbReference type="EMBL" id="TWW10047.1"/>
    </source>
</evidence>
<name>A0A5C6M750_9PLAN</name>
<evidence type="ECO:0000313" key="2">
    <source>
        <dbReference type="Proteomes" id="UP000321083"/>
    </source>
</evidence>
<organism evidence="1 2">
    <name type="scientific">Planctomyces bekefii</name>
    <dbReference type="NCBI Taxonomy" id="1653850"/>
    <lineage>
        <taxon>Bacteria</taxon>
        <taxon>Pseudomonadati</taxon>
        <taxon>Planctomycetota</taxon>
        <taxon>Planctomycetia</taxon>
        <taxon>Planctomycetales</taxon>
        <taxon>Planctomycetaceae</taxon>
        <taxon>Planctomyces</taxon>
    </lineage>
</organism>
<dbReference type="EMBL" id="SRHE01000121">
    <property type="protein sequence ID" value="TWW10047.1"/>
    <property type="molecule type" value="Genomic_DNA"/>
</dbReference>
<gene>
    <name evidence="1" type="ORF">E3A20_08310</name>
</gene>
<comment type="caution">
    <text evidence="1">The sequence shown here is derived from an EMBL/GenBank/DDBJ whole genome shotgun (WGS) entry which is preliminary data.</text>
</comment>
<sequence length="60" mass="7154">MSISWLSRSRVEMSISEFDRWYVQLDGRPVAIIENPIDADMFWFTWDVVQLGGFFWDFCG</sequence>
<reference evidence="1 2" key="1">
    <citation type="submission" date="2019-08" db="EMBL/GenBank/DDBJ databases">
        <title>100 year-old enigma solved: identification of Planctomyces bekefii, the type genus and species of the phylum Planctomycetes.</title>
        <authorList>
            <person name="Svetlana D.N."/>
            <person name="Overmann J."/>
        </authorList>
    </citation>
    <scope>NUCLEOTIDE SEQUENCE [LARGE SCALE GENOMIC DNA]</scope>
    <source>
        <strain evidence="1">Phe10_nw2017</strain>
    </source>
</reference>
<dbReference type="Proteomes" id="UP000321083">
    <property type="component" value="Unassembled WGS sequence"/>
</dbReference>